<evidence type="ECO:0000256" key="9">
    <source>
        <dbReference type="SAM" id="MobiDB-lite"/>
    </source>
</evidence>
<evidence type="ECO:0000256" key="8">
    <source>
        <dbReference type="PROSITE-ProRule" id="PRU01193"/>
    </source>
</evidence>
<dbReference type="PANTHER" id="PTHR12064:SF36">
    <property type="entry name" value="DOMAIN-CONTAINING PROTEIN, PUTATIVE, EXPRESSED-RELATED"/>
    <property type="match status" value="1"/>
</dbReference>
<evidence type="ECO:0000256" key="2">
    <source>
        <dbReference type="ARBA" id="ARBA00022692"/>
    </source>
</evidence>
<feature type="compositionally biased region" description="Polar residues" evidence="9">
    <location>
        <begin position="498"/>
        <end position="510"/>
    </location>
</feature>
<keyword evidence="4 8" id="KW-1133">Transmembrane helix</keyword>
<dbReference type="InterPro" id="IPR046342">
    <property type="entry name" value="CBS_dom_sf"/>
</dbReference>
<keyword evidence="3" id="KW-0677">Repeat</keyword>
<feature type="compositionally biased region" description="Low complexity" evidence="9">
    <location>
        <begin position="460"/>
        <end position="470"/>
    </location>
</feature>
<dbReference type="GO" id="GO:0010960">
    <property type="term" value="P:magnesium ion homeostasis"/>
    <property type="evidence" value="ECO:0007669"/>
    <property type="project" value="InterPro"/>
</dbReference>
<evidence type="ECO:0000256" key="7">
    <source>
        <dbReference type="ARBA" id="ARBA00023180"/>
    </source>
</evidence>
<evidence type="ECO:0000256" key="4">
    <source>
        <dbReference type="ARBA" id="ARBA00022989"/>
    </source>
</evidence>
<keyword evidence="5" id="KW-0129">CBS domain</keyword>
<evidence type="ECO:0000256" key="10">
    <source>
        <dbReference type="SAM" id="Phobius"/>
    </source>
</evidence>
<evidence type="ECO:0000256" key="1">
    <source>
        <dbReference type="ARBA" id="ARBA00004141"/>
    </source>
</evidence>
<dbReference type="InterPro" id="IPR002550">
    <property type="entry name" value="CNNM"/>
</dbReference>
<proteinExistence type="predicted"/>
<keyword evidence="6 8" id="KW-0472">Membrane</keyword>
<feature type="compositionally biased region" description="Basic and acidic residues" evidence="9">
    <location>
        <begin position="511"/>
        <end position="520"/>
    </location>
</feature>
<dbReference type="GO" id="GO:0005737">
    <property type="term" value="C:cytoplasm"/>
    <property type="evidence" value="ECO:0007669"/>
    <property type="project" value="TreeGrafter"/>
</dbReference>
<dbReference type="SUPFAM" id="SSF54631">
    <property type="entry name" value="CBS-domain pair"/>
    <property type="match status" value="1"/>
</dbReference>
<dbReference type="Pfam" id="PF01595">
    <property type="entry name" value="CNNM"/>
    <property type="match status" value="1"/>
</dbReference>
<protein>
    <submittedName>
        <fullName evidence="12">DUF21 domain-containing protein At5g52790</fullName>
    </submittedName>
</protein>
<evidence type="ECO:0000256" key="5">
    <source>
        <dbReference type="ARBA" id="ARBA00023122"/>
    </source>
</evidence>
<sequence length="520" mass="57146">MAANDQPCCHLMFWVYLTISVGLVLFAGLMSGLTLGLMSLSLVDLEVLVNAGQPRDRNNAAKILPVVKNQHLLLCTLLIGNSLAMEALPIFLDALVPAWGAILISVTLILAFGEIIPQAVCSRYGLTVGAKLVGVVRILLLVFFPIAYPISKLLDWLLGKGHFALLRRAELKTLVDMHGNEAGKGGELTHDETTIITGALDLTQKTAKDAMTEISETFSLDINSKLDMDTLGLIMTKGHSRVPIYSGGPSNIIGLILVKNLITCRPEDEVPIRNVTIRKIPRVPDDLPLYDMLNEFQKGHSHMAVVVKGTKDTGATVEKFKTGMSESRTNQRQKHTQTDGEGNCSHIVRNMDQCGDARPPLRKWERGRHQNILDDLDSLPSYPSDEEVIGIITMEDVMEELLQEEILDETDEYVDVHNKIRINMLPPNKSSPRSPLAASISHFQRRTAMTSPLSPHHHNSILSSPISSSIQATRPTPAFSSPHRKSVPGSPTEHAVASHSSPSLNRVSRSTYEKLQKDGQ</sequence>
<gene>
    <name evidence="12" type="primary">CBSDUF5_2</name>
    <name evidence="13" type="synonym">CBSDUF5_4</name>
    <name evidence="13" type="ORF">g.42676</name>
    <name evidence="12" type="ORF">g.42677</name>
</gene>
<dbReference type="AlphaFoldDB" id="A0A1D1XR02"/>
<dbReference type="GO" id="GO:0016020">
    <property type="term" value="C:membrane"/>
    <property type="evidence" value="ECO:0007669"/>
    <property type="project" value="UniProtKB-SubCell"/>
</dbReference>
<evidence type="ECO:0000256" key="6">
    <source>
        <dbReference type="ARBA" id="ARBA00023136"/>
    </source>
</evidence>
<dbReference type="PANTHER" id="PTHR12064">
    <property type="entry name" value="METAL TRANSPORTER CNNM"/>
    <property type="match status" value="1"/>
</dbReference>
<feature type="transmembrane region" description="Helical" evidence="10">
    <location>
        <begin position="128"/>
        <end position="148"/>
    </location>
</feature>
<dbReference type="CDD" id="cd04590">
    <property type="entry name" value="CBS_pair_CorC_HlyC_assoc"/>
    <property type="match status" value="1"/>
</dbReference>
<dbReference type="InterPro" id="IPR045095">
    <property type="entry name" value="ACDP"/>
</dbReference>
<dbReference type="FunFam" id="3.10.580.10:FF:000015">
    <property type="entry name" value="DUF21 domain-containing protein"/>
    <property type="match status" value="1"/>
</dbReference>
<reference evidence="12" key="1">
    <citation type="submission" date="2015-07" db="EMBL/GenBank/DDBJ databases">
        <title>Transcriptome Assembly of Anthurium amnicola.</title>
        <authorList>
            <person name="Suzuki J."/>
        </authorList>
    </citation>
    <scope>NUCLEOTIDE SEQUENCE</scope>
</reference>
<accession>A0A1D1XR02</accession>
<dbReference type="EMBL" id="GDJX01023149">
    <property type="protein sequence ID" value="JAT44787.1"/>
    <property type="molecule type" value="Transcribed_RNA"/>
</dbReference>
<evidence type="ECO:0000259" key="11">
    <source>
        <dbReference type="PROSITE" id="PS51846"/>
    </source>
</evidence>
<dbReference type="InterPro" id="IPR044751">
    <property type="entry name" value="Ion_transp-like_CBS"/>
</dbReference>
<dbReference type="GO" id="GO:0030026">
    <property type="term" value="P:intracellular manganese ion homeostasis"/>
    <property type="evidence" value="ECO:0007669"/>
    <property type="project" value="TreeGrafter"/>
</dbReference>
<feature type="region of interest" description="Disordered" evidence="9">
    <location>
        <begin position="449"/>
        <end position="520"/>
    </location>
</feature>
<feature type="transmembrane region" description="Helical" evidence="10">
    <location>
        <begin position="98"/>
        <end position="116"/>
    </location>
</feature>
<keyword evidence="7" id="KW-0325">Glycoprotein</keyword>
<evidence type="ECO:0000313" key="12">
    <source>
        <dbReference type="EMBL" id="JAT44787.1"/>
    </source>
</evidence>
<dbReference type="Gene3D" id="3.10.580.10">
    <property type="entry name" value="CBS-domain"/>
    <property type="match status" value="2"/>
</dbReference>
<comment type="subcellular location">
    <subcellularLocation>
        <location evidence="1">Membrane</location>
        <topology evidence="1">Multi-pass membrane protein</topology>
    </subcellularLocation>
</comment>
<feature type="transmembrane region" description="Helical" evidence="10">
    <location>
        <begin position="12"/>
        <end position="35"/>
    </location>
</feature>
<evidence type="ECO:0000313" key="13">
    <source>
        <dbReference type="EMBL" id="JAT46575.1"/>
    </source>
</evidence>
<evidence type="ECO:0000256" key="3">
    <source>
        <dbReference type="ARBA" id="ARBA00022737"/>
    </source>
</evidence>
<dbReference type="PROSITE" id="PS51846">
    <property type="entry name" value="CNNM"/>
    <property type="match status" value="1"/>
</dbReference>
<organism evidence="12">
    <name type="scientific">Anthurium amnicola</name>
    <dbReference type="NCBI Taxonomy" id="1678845"/>
    <lineage>
        <taxon>Eukaryota</taxon>
        <taxon>Viridiplantae</taxon>
        <taxon>Streptophyta</taxon>
        <taxon>Embryophyta</taxon>
        <taxon>Tracheophyta</taxon>
        <taxon>Spermatophyta</taxon>
        <taxon>Magnoliopsida</taxon>
        <taxon>Liliopsida</taxon>
        <taxon>Araceae</taxon>
        <taxon>Pothoideae</taxon>
        <taxon>Potheae</taxon>
        <taxon>Anthurium</taxon>
    </lineage>
</organism>
<keyword evidence="2 8" id="KW-0812">Transmembrane</keyword>
<name>A0A1D1XR02_9ARAE</name>
<feature type="domain" description="CNNM transmembrane" evidence="11">
    <location>
        <begin position="9"/>
        <end position="192"/>
    </location>
</feature>
<dbReference type="EMBL" id="GDJX01021361">
    <property type="protein sequence ID" value="JAT46575.1"/>
    <property type="molecule type" value="Transcribed_RNA"/>
</dbReference>